<evidence type="ECO:0000256" key="2">
    <source>
        <dbReference type="ARBA" id="ARBA00023002"/>
    </source>
</evidence>
<evidence type="ECO:0000259" key="3">
    <source>
        <dbReference type="SMART" id="SM00822"/>
    </source>
</evidence>
<sequence length="256" mass="25543">MQNTVNNAVVPGEFDGQAVLVTGGGRGIGRAVVLRLAAGGADVAFTYLSDERAAADVVADVKALGRRALALRADAADATAVRGAVDAVVSEFGRLDVLVNNAGVGALGPIGELTEEDVDRVLSVNVRGVYLATQAAVRHLGAGGRVIMIGSCMTQHVPFPGGTLYATSKAALIGLTKSLARELGPAGVTVNIVHPGPVDTDMNPADGPFAEAQAGATALGRYARPEEVAATVAHLAAPSAGYVTGASVAVDGGLAA</sequence>
<dbReference type="RefSeq" id="WP_152262317.1">
    <property type="nucleotide sequence ID" value="NZ_JBFADJ010000021.1"/>
</dbReference>
<keyword evidence="5" id="KW-1185">Reference proteome</keyword>
<dbReference type="GO" id="GO:0016491">
    <property type="term" value="F:oxidoreductase activity"/>
    <property type="evidence" value="ECO:0007669"/>
    <property type="project" value="UniProtKB-KW"/>
</dbReference>
<dbReference type="CDD" id="cd05233">
    <property type="entry name" value="SDR_c"/>
    <property type="match status" value="1"/>
</dbReference>
<dbReference type="Gene3D" id="3.40.50.720">
    <property type="entry name" value="NAD(P)-binding Rossmann-like Domain"/>
    <property type="match status" value="1"/>
</dbReference>
<dbReference type="OrthoDB" id="154414at2"/>
<dbReference type="PRINTS" id="PR00081">
    <property type="entry name" value="GDHRDH"/>
</dbReference>
<dbReference type="SUPFAM" id="SSF51735">
    <property type="entry name" value="NAD(P)-binding Rossmann-fold domains"/>
    <property type="match status" value="1"/>
</dbReference>
<evidence type="ECO:0000313" key="5">
    <source>
        <dbReference type="Proteomes" id="UP000327000"/>
    </source>
</evidence>
<dbReference type="FunFam" id="3.40.50.720:FF:000084">
    <property type="entry name" value="Short-chain dehydrogenase reductase"/>
    <property type="match status" value="1"/>
</dbReference>
<dbReference type="PANTHER" id="PTHR43639:SF1">
    <property type="entry name" value="SHORT-CHAIN DEHYDROGENASE_REDUCTASE FAMILY PROTEIN"/>
    <property type="match status" value="1"/>
</dbReference>
<evidence type="ECO:0000256" key="1">
    <source>
        <dbReference type="ARBA" id="ARBA00006484"/>
    </source>
</evidence>
<keyword evidence="2" id="KW-0560">Oxidoreductase</keyword>
<dbReference type="InterPro" id="IPR057326">
    <property type="entry name" value="KR_dom"/>
</dbReference>
<dbReference type="SMART" id="SM00822">
    <property type="entry name" value="PKS_KR"/>
    <property type="match status" value="1"/>
</dbReference>
<dbReference type="InterPro" id="IPR036291">
    <property type="entry name" value="NAD(P)-bd_dom_sf"/>
</dbReference>
<comment type="caution">
    <text evidence="4">The sequence shown here is derived from an EMBL/GenBank/DDBJ whole genome shotgun (WGS) entry which is preliminary data.</text>
</comment>
<evidence type="ECO:0000313" key="4">
    <source>
        <dbReference type="EMBL" id="KAB7851017.1"/>
    </source>
</evidence>
<protein>
    <submittedName>
        <fullName evidence="4">SDR family oxidoreductase</fullName>
    </submittedName>
</protein>
<dbReference type="PRINTS" id="PR00080">
    <property type="entry name" value="SDRFAMILY"/>
</dbReference>
<organism evidence="4 5">
    <name type="scientific">Streptomyces mobaraensis</name>
    <name type="common">Streptoverticillium mobaraense</name>
    <dbReference type="NCBI Taxonomy" id="35621"/>
    <lineage>
        <taxon>Bacteria</taxon>
        <taxon>Bacillati</taxon>
        <taxon>Actinomycetota</taxon>
        <taxon>Actinomycetes</taxon>
        <taxon>Kitasatosporales</taxon>
        <taxon>Streptomycetaceae</taxon>
        <taxon>Streptomyces</taxon>
    </lineage>
</organism>
<dbReference type="PANTHER" id="PTHR43639">
    <property type="entry name" value="OXIDOREDUCTASE, SHORT-CHAIN DEHYDROGENASE/REDUCTASE FAMILY (AFU_ORTHOLOGUE AFUA_5G02870)"/>
    <property type="match status" value="1"/>
</dbReference>
<dbReference type="InterPro" id="IPR002347">
    <property type="entry name" value="SDR_fam"/>
</dbReference>
<dbReference type="Proteomes" id="UP000327000">
    <property type="component" value="Unassembled WGS sequence"/>
</dbReference>
<dbReference type="Pfam" id="PF13561">
    <property type="entry name" value="adh_short_C2"/>
    <property type="match status" value="1"/>
</dbReference>
<gene>
    <name evidence="4" type="ORF">FRZ00_02445</name>
</gene>
<feature type="domain" description="Ketoreductase" evidence="3">
    <location>
        <begin position="17"/>
        <end position="201"/>
    </location>
</feature>
<accession>A0A5N5WDL1</accession>
<reference evidence="4 5" key="1">
    <citation type="journal article" date="2019" name="Microb. Cell Fact.">
        <title>Exploring novel herbicidin analogues by transcriptional regulator overexpression and MS/MS molecular networking.</title>
        <authorList>
            <person name="Shi Y."/>
            <person name="Gu R."/>
            <person name="Li Y."/>
            <person name="Wang X."/>
            <person name="Ren W."/>
            <person name="Li X."/>
            <person name="Wang L."/>
            <person name="Xie Y."/>
            <person name="Hong B."/>
        </authorList>
    </citation>
    <scope>NUCLEOTIDE SEQUENCE [LARGE SCALE GENOMIC DNA]</scope>
    <source>
        <strain evidence="4 5">US-43</strain>
    </source>
</reference>
<proteinExistence type="inferred from homology"/>
<comment type="similarity">
    <text evidence="1">Belongs to the short-chain dehydrogenases/reductases (SDR) family.</text>
</comment>
<dbReference type="EMBL" id="VOKX01000007">
    <property type="protein sequence ID" value="KAB7851017.1"/>
    <property type="molecule type" value="Genomic_DNA"/>
</dbReference>
<dbReference type="AlphaFoldDB" id="A0A5N5WDL1"/>
<name>A0A5N5WDL1_STRMB</name>